<protein>
    <submittedName>
        <fullName evidence="7">LysE family translocator</fullName>
    </submittedName>
</protein>
<feature type="transmembrane region" description="Helical" evidence="6">
    <location>
        <begin position="6"/>
        <end position="26"/>
    </location>
</feature>
<evidence type="ECO:0000256" key="1">
    <source>
        <dbReference type="ARBA" id="ARBA00004651"/>
    </source>
</evidence>
<keyword evidence="8" id="KW-1185">Reference proteome</keyword>
<gene>
    <name evidence="7" type="ORF">AB4566_01755</name>
</gene>
<dbReference type="RefSeq" id="WP_372264642.1">
    <property type="nucleotide sequence ID" value="NZ_JBFRUW010000003.1"/>
</dbReference>
<feature type="transmembrane region" description="Helical" evidence="6">
    <location>
        <begin position="107"/>
        <end position="135"/>
    </location>
</feature>
<dbReference type="PANTHER" id="PTHR30086">
    <property type="entry name" value="ARGININE EXPORTER PROTEIN ARGO"/>
    <property type="match status" value="1"/>
</dbReference>
<accession>A0ABV4N773</accession>
<keyword evidence="4 6" id="KW-1133">Transmembrane helix</keyword>
<dbReference type="InterPro" id="IPR001123">
    <property type="entry name" value="LeuE-type"/>
</dbReference>
<evidence type="ECO:0000256" key="4">
    <source>
        <dbReference type="ARBA" id="ARBA00022989"/>
    </source>
</evidence>
<feature type="transmembrane region" description="Helical" evidence="6">
    <location>
        <begin position="66"/>
        <end position="86"/>
    </location>
</feature>
<organism evidence="7 8">
    <name type="scientific">Vibrio gallaecicus</name>
    <dbReference type="NCBI Taxonomy" id="552386"/>
    <lineage>
        <taxon>Bacteria</taxon>
        <taxon>Pseudomonadati</taxon>
        <taxon>Pseudomonadota</taxon>
        <taxon>Gammaproteobacteria</taxon>
        <taxon>Vibrionales</taxon>
        <taxon>Vibrionaceae</taxon>
        <taxon>Vibrio</taxon>
    </lineage>
</organism>
<name>A0ABV4N773_9VIBR</name>
<reference evidence="7 8" key="1">
    <citation type="journal article" date="2024" name="ISME J.">
        <title>Tailless and filamentous prophages are predominant in marine Vibrio.</title>
        <authorList>
            <person name="Steensen K."/>
            <person name="Seneca J."/>
            <person name="Bartlau N."/>
            <person name="Yu X.A."/>
            <person name="Hussain F.A."/>
            <person name="Polz M.F."/>
        </authorList>
    </citation>
    <scope>NUCLEOTIDE SEQUENCE [LARGE SCALE GENOMIC DNA]</scope>
    <source>
        <strain evidence="7 8">10N.222.51.A1</strain>
    </source>
</reference>
<evidence type="ECO:0000256" key="3">
    <source>
        <dbReference type="ARBA" id="ARBA00022692"/>
    </source>
</evidence>
<dbReference type="Pfam" id="PF01810">
    <property type="entry name" value="LysE"/>
    <property type="match status" value="1"/>
</dbReference>
<comment type="subcellular location">
    <subcellularLocation>
        <location evidence="1">Cell membrane</location>
        <topology evidence="1">Multi-pass membrane protein</topology>
    </subcellularLocation>
</comment>
<evidence type="ECO:0000313" key="8">
    <source>
        <dbReference type="Proteomes" id="UP001570417"/>
    </source>
</evidence>
<evidence type="ECO:0000256" key="2">
    <source>
        <dbReference type="ARBA" id="ARBA00022475"/>
    </source>
</evidence>
<keyword evidence="3 6" id="KW-0812">Transmembrane</keyword>
<feature type="transmembrane region" description="Helical" evidence="6">
    <location>
        <begin position="38"/>
        <end position="60"/>
    </location>
</feature>
<evidence type="ECO:0000313" key="7">
    <source>
        <dbReference type="EMBL" id="MFA0566996.1"/>
    </source>
</evidence>
<keyword evidence="5 6" id="KW-0472">Membrane</keyword>
<proteinExistence type="predicted"/>
<dbReference type="EMBL" id="JBFRUW010000003">
    <property type="protein sequence ID" value="MFA0566996.1"/>
    <property type="molecule type" value="Genomic_DNA"/>
</dbReference>
<sequence>MEQIMVAMSVFAIVGAISPGPVNLVATSTAANYGFIKALMYVTGASIAYSAVVFISGHLLSSLANLIPNLAQAMQIIGSLFLLYLAKQIATAPFQSVSEVEQRKAPSLLHGVVMQCINPKAWLVAMSGISLYVVGYDSVELQLVIFTGISLVACFIGVSSWAAIGHVIRQFLQSEKRQKRFNQTMAMLLVVSISSIWV</sequence>
<dbReference type="Proteomes" id="UP001570417">
    <property type="component" value="Unassembled WGS sequence"/>
</dbReference>
<comment type="caution">
    <text evidence="7">The sequence shown here is derived from an EMBL/GenBank/DDBJ whole genome shotgun (WGS) entry which is preliminary data.</text>
</comment>
<feature type="transmembrane region" description="Helical" evidence="6">
    <location>
        <begin position="141"/>
        <end position="168"/>
    </location>
</feature>
<evidence type="ECO:0000256" key="6">
    <source>
        <dbReference type="SAM" id="Phobius"/>
    </source>
</evidence>
<evidence type="ECO:0000256" key="5">
    <source>
        <dbReference type="ARBA" id="ARBA00023136"/>
    </source>
</evidence>
<dbReference type="PANTHER" id="PTHR30086:SF20">
    <property type="entry name" value="ARGININE EXPORTER PROTEIN ARGO-RELATED"/>
    <property type="match status" value="1"/>
</dbReference>
<keyword evidence="2" id="KW-1003">Cell membrane</keyword>